<evidence type="ECO:0000313" key="2">
    <source>
        <dbReference type="Proteomes" id="UP001076464"/>
    </source>
</evidence>
<keyword evidence="2" id="KW-1185">Reference proteome</keyword>
<reference evidence="1" key="1">
    <citation type="submission" date="2022-08" db="EMBL/GenBank/DDBJ databases">
        <title>Genome sequencing of Pelomonas sp. UHG3.</title>
        <authorList>
            <person name="So Y."/>
        </authorList>
    </citation>
    <scope>NUCLEOTIDE SEQUENCE</scope>
    <source>
        <strain evidence="1">UHG3</strain>
    </source>
</reference>
<dbReference type="Proteomes" id="UP001076464">
    <property type="component" value="Unassembled WGS sequence"/>
</dbReference>
<organism evidence="1 2">
    <name type="scientific">Roseateles hydrophilus</name>
    <dbReference type="NCBI Taxonomy" id="2975054"/>
    <lineage>
        <taxon>Bacteria</taxon>
        <taxon>Pseudomonadati</taxon>
        <taxon>Pseudomonadota</taxon>
        <taxon>Betaproteobacteria</taxon>
        <taxon>Burkholderiales</taxon>
        <taxon>Sphaerotilaceae</taxon>
        <taxon>Roseateles</taxon>
    </lineage>
</organism>
<protein>
    <submittedName>
        <fullName evidence="1">SirB2 family protein</fullName>
    </submittedName>
</protein>
<accession>A0ACC6C4U9</accession>
<name>A0ACC6C4U9_9BURK</name>
<sequence>MLKQAHIGLVSLSLICFAARGLGVLAGAAWPMRTALRRATVLVDSLLLAAGLGLWAQLGWAPMTWLFAKFGWLLAYILLGTLALRRAHGQRARWLCFLLALLCAAQLVATARAHHPLGRLA</sequence>
<comment type="caution">
    <text evidence="1">The sequence shown here is derived from an EMBL/GenBank/DDBJ whole genome shotgun (WGS) entry which is preliminary data.</text>
</comment>
<dbReference type="EMBL" id="JAPPUY010000001">
    <property type="protein sequence ID" value="MCY4743390.1"/>
    <property type="molecule type" value="Genomic_DNA"/>
</dbReference>
<gene>
    <name evidence="1" type="ORF">NYO99_00210</name>
</gene>
<proteinExistence type="predicted"/>
<evidence type="ECO:0000313" key="1">
    <source>
        <dbReference type="EMBL" id="MCY4743390.1"/>
    </source>
</evidence>